<proteinExistence type="predicted"/>
<dbReference type="AlphaFoldDB" id="A0A4Y7T7S7"/>
<protein>
    <submittedName>
        <fullName evidence="2">Uncharacterized protein</fullName>
    </submittedName>
</protein>
<sequence>MAPHDLVFWASQPTAVFSTILVQPQQCERLMNYLVDPKSPSRSVYDYVVALKDRFQERSEAVSKNPSSVGHKKFEKIALSSGYDRIDMEGVFTSYFAAEGLWNLIIIGTPEERRQLVKVYVEEHDVIHWCLELASTVFFVCLRTVWMMGLRLLITQCYLYEHFTIAKTSEIMKTLCQCILSGPEDWVRQLGDPSTTWQSMYCFGTVGQVRPRYYSLYQENAAWANIELMGRYPLPEQQYYNDLIKHDPSLLDLLFKCSLVKREAWYAQLEVDVRSLETVVFMLNLPVEMVPGLKLEVDDRAVQERLEQRWGALMDGVGLLTALPNWRRKITDGWKHIIEESPTVNVEEAQKSHYAVEPYSIKEFMATMRLRGNFRIVVFRLMTTIAYAAETHPQSISDVDLLNFLPISHAGCQPVRTLAGMQDARSLDESAERVERTSVAYHQAGKMDSTMMSGKEDHVLQINEEAITGPICHIQLLIALSKRGLFEKVKQWTSAPEGLKVPGGLTKLKRLLSDAELRKTVGLSVLRLSERREIGNEAFRRDKQLHDARVEYWSAAQLGAALVEFDQVSNGKYTNLISGSKKELALCLGNAAEMSLGQEYFDRALVFASAAVQAAEGGSGKDEVSQSVREKNERRINRAKEGIAGRRESS</sequence>
<dbReference type="EMBL" id="QPFP01000025">
    <property type="protein sequence ID" value="TEB30008.1"/>
    <property type="molecule type" value="Genomic_DNA"/>
</dbReference>
<feature type="compositionally biased region" description="Basic and acidic residues" evidence="1">
    <location>
        <begin position="619"/>
        <end position="650"/>
    </location>
</feature>
<dbReference type="Proteomes" id="UP000298030">
    <property type="component" value="Unassembled WGS sequence"/>
</dbReference>
<evidence type="ECO:0000313" key="2">
    <source>
        <dbReference type="EMBL" id="TEB30008.1"/>
    </source>
</evidence>
<organism evidence="2 3">
    <name type="scientific">Coprinellus micaceus</name>
    <name type="common">Glistening ink-cap mushroom</name>
    <name type="synonym">Coprinus micaceus</name>
    <dbReference type="NCBI Taxonomy" id="71717"/>
    <lineage>
        <taxon>Eukaryota</taxon>
        <taxon>Fungi</taxon>
        <taxon>Dikarya</taxon>
        <taxon>Basidiomycota</taxon>
        <taxon>Agaricomycotina</taxon>
        <taxon>Agaricomycetes</taxon>
        <taxon>Agaricomycetidae</taxon>
        <taxon>Agaricales</taxon>
        <taxon>Agaricineae</taxon>
        <taxon>Psathyrellaceae</taxon>
        <taxon>Coprinellus</taxon>
    </lineage>
</organism>
<gene>
    <name evidence="2" type="ORF">FA13DRAFT_1734364</name>
</gene>
<evidence type="ECO:0000256" key="1">
    <source>
        <dbReference type="SAM" id="MobiDB-lite"/>
    </source>
</evidence>
<evidence type="ECO:0000313" key="3">
    <source>
        <dbReference type="Proteomes" id="UP000298030"/>
    </source>
</evidence>
<feature type="region of interest" description="Disordered" evidence="1">
    <location>
        <begin position="615"/>
        <end position="650"/>
    </location>
</feature>
<accession>A0A4Y7T7S7</accession>
<dbReference type="OrthoDB" id="2932645at2759"/>
<comment type="caution">
    <text evidence="2">The sequence shown here is derived from an EMBL/GenBank/DDBJ whole genome shotgun (WGS) entry which is preliminary data.</text>
</comment>
<name>A0A4Y7T7S7_COPMI</name>
<reference evidence="2 3" key="1">
    <citation type="journal article" date="2019" name="Nat. Ecol. Evol.">
        <title>Megaphylogeny resolves global patterns of mushroom evolution.</title>
        <authorList>
            <person name="Varga T."/>
            <person name="Krizsan K."/>
            <person name="Foldi C."/>
            <person name="Dima B."/>
            <person name="Sanchez-Garcia M."/>
            <person name="Sanchez-Ramirez S."/>
            <person name="Szollosi G.J."/>
            <person name="Szarkandi J.G."/>
            <person name="Papp V."/>
            <person name="Albert L."/>
            <person name="Andreopoulos W."/>
            <person name="Angelini C."/>
            <person name="Antonin V."/>
            <person name="Barry K.W."/>
            <person name="Bougher N.L."/>
            <person name="Buchanan P."/>
            <person name="Buyck B."/>
            <person name="Bense V."/>
            <person name="Catcheside P."/>
            <person name="Chovatia M."/>
            <person name="Cooper J."/>
            <person name="Damon W."/>
            <person name="Desjardin D."/>
            <person name="Finy P."/>
            <person name="Geml J."/>
            <person name="Haridas S."/>
            <person name="Hughes K."/>
            <person name="Justo A."/>
            <person name="Karasinski D."/>
            <person name="Kautmanova I."/>
            <person name="Kiss B."/>
            <person name="Kocsube S."/>
            <person name="Kotiranta H."/>
            <person name="LaButti K.M."/>
            <person name="Lechner B.E."/>
            <person name="Liimatainen K."/>
            <person name="Lipzen A."/>
            <person name="Lukacs Z."/>
            <person name="Mihaltcheva S."/>
            <person name="Morgado L.N."/>
            <person name="Niskanen T."/>
            <person name="Noordeloos M.E."/>
            <person name="Ohm R.A."/>
            <person name="Ortiz-Santana B."/>
            <person name="Ovrebo C."/>
            <person name="Racz N."/>
            <person name="Riley R."/>
            <person name="Savchenko A."/>
            <person name="Shiryaev A."/>
            <person name="Soop K."/>
            <person name="Spirin V."/>
            <person name="Szebenyi C."/>
            <person name="Tomsovsky M."/>
            <person name="Tulloss R.E."/>
            <person name="Uehling J."/>
            <person name="Grigoriev I.V."/>
            <person name="Vagvolgyi C."/>
            <person name="Papp T."/>
            <person name="Martin F.M."/>
            <person name="Miettinen O."/>
            <person name="Hibbett D.S."/>
            <person name="Nagy L.G."/>
        </authorList>
    </citation>
    <scope>NUCLEOTIDE SEQUENCE [LARGE SCALE GENOMIC DNA]</scope>
    <source>
        <strain evidence="2 3">FP101781</strain>
    </source>
</reference>
<keyword evidence="3" id="KW-1185">Reference proteome</keyword>